<dbReference type="AlphaFoldDB" id="A0A9J6GWK9"/>
<comment type="caution">
    <text evidence="1">The sequence shown here is derived from an EMBL/GenBank/DDBJ whole genome shotgun (WGS) entry which is preliminary data.</text>
</comment>
<reference evidence="1 2" key="1">
    <citation type="journal article" date="2020" name="Cell">
        <title>Large-Scale Comparative Analyses of Tick Genomes Elucidate Their Genetic Diversity and Vector Capacities.</title>
        <authorList>
            <consortium name="Tick Genome and Microbiome Consortium (TIGMIC)"/>
            <person name="Jia N."/>
            <person name="Wang J."/>
            <person name="Shi W."/>
            <person name="Du L."/>
            <person name="Sun Y."/>
            <person name="Zhan W."/>
            <person name="Jiang J.F."/>
            <person name="Wang Q."/>
            <person name="Zhang B."/>
            <person name="Ji P."/>
            <person name="Bell-Sakyi L."/>
            <person name="Cui X.M."/>
            <person name="Yuan T.T."/>
            <person name="Jiang B.G."/>
            <person name="Yang W.F."/>
            <person name="Lam T.T."/>
            <person name="Chang Q.C."/>
            <person name="Ding S.J."/>
            <person name="Wang X.J."/>
            <person name="Zhu J.G."/>
            <person name="Ruan X.D."/>
            <person name="Zhao L."/>
            <person name="Wei J.T."/>
            <person name="Ye R.Z."/>
            <person name="Que T.C."/>
            <person name="Du C.H."/>
            <person name="Zhou Y.H."/>
            <person name="Cheng J.X."/>
            <person name="Dai P.F."/>
            <person name="Guo W.B."/>
            <person name="Han X.H."/>
            <person name="Huang E.J."/>
            <person name="Li L.F."/>
            <person name="Wei W."/>
            <person name="Gao Y.C."/>
            <person name="Liu J.Z."/>
            <person name="Shao H.Z."/>
            <person name="Wang X."/>
            <person name="Wang C.C."/>
            <person name="Yang T.C."/>
            <person name="Huo Q.B."/>
            <person name="Li W."/>
            <person name="Chen H.Y."/>
            <person name="Chen S.E."/>
            <person name="Zhou L.G."/>
            <person name="Ni X.B."/>
            <person name="Tian J.H."/>
            <person name="Sheng Y."/>
            <person name="Liu T."/>
            <person name="Pan Y.S."/>
            <person name="Xia L.Y."/>
            <person name="Li J."/>
            <person name="Zhao F."/>
            <person name="Cao W.C."/>
        </authorList>
    </citation>
    <scope>NUCLEOTIDE SEQUENCE [LARGE SCALE GENOMIC DNA]</scope>
    <source>
        <strain evidence="1">HaeL-2018</strain>
    </source>
</reference>
<evidence type="ECO:0000313" key="2">
    <source>
        <dbReference type="Proteomes" id="UP000821853"/>
    </source>
</evidence>
<organism evidence="1 2">
    <name type="scientific">Haemaphysalis longicornis</name>
    <name type="common">Bush tick</name>
    <dbReference type="NCBI Taxonomy" id="44386"/>
    <lineage>
        <taxon>Eukaryota</taxon>
        <taxon>Metazoa</taxon>
        <taxon>Ecdysozoa</taxon>
        <taxon>Arthropoda</taxon>
        <taxon>Chelicerata</taxon>
        <taxon>Arachnida</taxon>
        <taxon>Acari</taxon>
        <taxon>Parasitiformes</taxon>
        <taxon>Ixodida</taxon>
        <taxon>Ixodoidea</taxon>
        <taxon>Ixodidae</taxon>
        <taxon>Haemaphysalinae</taxon>
        <taxon>Haemaphysalis</taxon>
    </lineage>
</organism>
<sequence length="82" mass="10010">MEYLISETYNWFPRSPVKKTAYKKLYGLMNDGDEELETVQVCRKWWLSLEIAVSRIVDQWTEWKAHFEMTRRIEKCYAKEVL</sequence>
<dbReference type="Proteomes" id="UP000821853">
    <property type="component" value="Chromosome 8"/>
</dbReference>
<dbReference type="EMBL" id="JABSTR010000010">
    <property type="protein sequence ID" value="KAH9379914.1"/>
    <property type="molecule type" value="Genomic_DNA"/>
</dbReference>
<protein>
    <submittedName>
        <fullName evidence="1">Uncharacterized protein</fullName>
    </submittedName>
</protein>
<accession>A0A9J6GWK9</accession>
<evidence type="ECO:0000313" key="1">
    <source>
        <dbReference type="EMBL" id="KAH9379914.1"/>
    </source>
</evidence>
<keyword evidence="2" id="KW-1185">Reference proteome</keyword>
<name>A0A9J6GWK9_HAELO</name>
<proteinExistence type="predicted"/>
<dbReference type="OrthoDB" id="10023262at2759"/>
<dbReference type="VEuPathDB" id="VectorBase:HLOH_046754"/>
<gene>
    <name evidence="1" type="ORF">HPB48_000990</name>
</gene>